<feature type="region of interest" description="Disordered" evidence="2">
    <location>
        <begin position="175"/>
        <end position="197"/>
    </location>
</feature>
<feature type="coiled-coil region" evidence="1">
    <location>
        <begin position="107"/>
        <end position="134"/>
    </location>
</feature>
<name>A0ABX6EKP1_9HYPH</name>
<keyword evidence="3" id="KW-0472">Membrane</keyword>
<sequence>MTDQTGLAALDLSPAAAPAADVPELMLGSADAEISGNFSAGSETKVAQRQPPALKSAFIHGSRLLWAALLYGAAGLAGWLIAEAAWPTVSALPDLVRTRATQENAERAAFLRTTQKMEEEIRALRTEMESVRSSMQAATPAADAVDTLGKRIDAMKTETNSAIGALSGQVEGLRRDAAAKPAPTGVSSEQAGARSPRNEYVILEQGASRRTTVSATVKVGEGLRRHKIRRGDAFEPARYPDAPGAPRPLGAYGR</sequence>
<keyword evidence="3" id="KW-0812">Transmembrane</keyword>
<evidence type="ECO:0008006" key="6">
    <source>
        <dbReference type="Google" id="ProtNLM"/>
    </source>
</evidence>
<organism evidence="4 5">
    <name type="scientific">Methylocystis rosea</name>
    <dbReference type="NCBI Taxonomy" id="173366"/>
    <lineage>
        <taxon>Bacteria</taxon>
        <taxon>Pseudomonadati</taxon>
        <taxon>Pseudomonadota</taxon>
        <taxon>Alphaproteobacteria</taxon>
        <taxon>Hyphomicrobiales</taxon>
        <taxon>Methylocystaceae</taxon>
        <taxon>Methylocystis</taxon>
    </lineage>
</organism>
<dbReference type="RefSeq" id="WP_154453600.1">
    <property type="nucleotide sequence ID" value="NZ_CP044328.1"/>
</dbReference>
<evidence type="ECO:0000256" key="1">
    <source>
        <dbReference type="SAM" id="Coils"/>
    </source>
</evidence>
<accession>A0ABX6EKP1</accession>
<evidence type="ECO:0000256" key="2">
    <source>
        <dbReference type="SAM" id="MobiDB-lite"/>
    </source>
</evidence>
<feature type="transmembrane region" description="Helical" evidence="3">
    <location>
        <begin position="64"/>
        <end position="82"/>
    </location>
</feature>
<protein>
    <recommendedName>
        <fullName evidence="6">M23 family peptidase</fullName>
    </recommendedName>
</protein>
<evidence type="ECO:0000313" key="5">
    <source>
        <dbReference type="Proteomes" id="UP000424673"/>
    </source>
</evidence>
<keyword evidence="3" id="KW-1133">Transmembrane helix</keyword>
<keyword evidence="5" id="KW-1185">Reference proteome</keyword>
<proteinExistence type="predicted"/>
<keyword evidence="1" id="KW-0175">Coiled coil</keyword>
<feature type="region of interest" description="Disordered" evidence="2">
    <location>
        <begin position="228"/>
        <end position="254"/>
    </location>
</feature>
<dbReference type="Proteomes" id="UP000424673">
    <property type="component" value="Chromosome"/>
</dbReference>
<dbReference type="EMBL" id="CP044328">
    <property type="protein sequence ID" value="QGM95363.1"/>
    <property type="molecule type" value="Genomic_DNA"/>
</dbReference>
<evidence type="ECO:0000256" key="3">
    <source>
        <dbReference type="SAM" id="Phobius"/>
    </source>
</evidence>
<evidence type="ECO:0000313" key="4">
    <source>
        <dbReference type="EMBL" id="QGM95363.1"/>
    </source>
</evidence>
<gene>
    <name evidence="4" type="ORF">F7D13_15710</name>
</gene>
<reference evidence="4 5" key="2">
    <citation type="journal article" date="2021" name="AMB Express">
        <title>Isolation and characterisation of Methylocystis spp. for poly-3-hydroxybutyrate production using waste methane feedstocks.</title>
        <authorList>
            <person name="Rumah B.L."/>
            <person name="Stead C.E."/>
            <person name="Claxton Stevens B.H."/>
            <person name="Minton N.P."/>
            <person name="Grosse-Honebrink A."/>
            <person name="Zhang Y."/>
        </authorList>
    </citation>
    <scope>NUCLEOTIDE SEQUENCE [LARGE SCALE GENOMIC DNA]</scope>
    <source>
        <strain evidence="4 5">BRCS1</strain>
    </source>
</reference>
<reference evidence="5" key="1">
    <citation type="submission" date="2019-09" db="EMBL/GenBank/DDBJ databases">
        <title>Isolation and complete genome sequencing of Methylocystis species.</title>
        <authorList>
            <person name="Rumah B.L."/>
            <person name="Stead C.E."/>
            <person name="Stevens B.C."/>
            <person name="Minton N.P."/>
            <person name="Grosse-Honebrink A."/>
            <person name="Zhang Y."/>
        </authorList>
    </citation>
    <scope>NUCLEOTIDE SEQUENCE [LARGE SCALE GENOMIC DNA]</scope>
    <source>
        <strain evidence="5">BRCS1</strain>
    </source>
</reference>